<dbReference type="EMBL" id="AE017125">
    <property type="protein sequence ID" value="AAP78419.1"/>
    <property type="molecule type" value="Genomic_DNA"/>
</dbReference>
<sequence>MKFLRYFEYAFAMPKRLKKVYDKLNAQDKNFNSFNILFSAQMVAHMDNPNVLLELSKAFISPKILHNTENALKYFSLIRPLRHSSFQFVRVGGQADGGYCLLCPPPR</sequence>
<accession>Q7VF55</accession>
<keyword evidence="2" id="KW-1185">Reference proteome</keyword>
<evidence type="ECO:0000313" key="1">
    <source>
        <dbReference type="EMBL" id="AAP78419.1"/>
    </source>
</evidence>
<name>Q7VF55_HELHP</name>
<gene>
    <name evidence="1" type="ordered locus">HH_1822</name>
</gene>
<dbReference type="Proteomes" id="UP000002495">
    <property type="component" value="Chromosome"/>
</dbReference>
<proteinExistence type="predicted"/>
<dbReference type="KEGG" id="hhe:HH_1822"/>
<organism evidence="1 2">
    <name type="scientific">Helicobacter hepaticus (strain ATCC 51449 / 3B1)</name>
    <dbReference type="NCBI Taxonomy" id="235279"/>
    <lineage>
        <taxon>Bacteria</taxon>
        <taxon>Pseudomonadati</taxon>
        <taxon>Campylobacterota</taxon>
        <taxon>Epsilonproteobacteria</taxon>
        <taxon>Campylobacterales</taxon>
        <taxon>Helicobacteraceae</taxon>
        <taxon>Helicobacter</taxon>
    </lineage>
</organism>
<protein>
    <submittedName>
        <fullName evidence="1">Uncharacterized protein</fullName>
    </submittedName>
</protein>
<dbReference type="RefSeq" id="WP_011116661.1">
    <property type="nucleotide sequence ID" value="NC_004917.1"/>
</dbReference>
<evidence type="ECO:0000313" key="2">
    <source>
        <dbReference type="Proteomes" id="UP000002495"/>
    </source>
</evidence>
<reference evidence="1 2" key="1">
    <citation type="journal article" date="2003" name="Proc. Natl. Acad. Sci. U.S.A.">
        <title>The complete genome sequence of the carcinogenic bacterium Helicobacter hepaticus.</title>
        <authorList>
            <person name="Suerbaum S."/>
            <person name="Josenhans C."/>
            <person name="Sterzenbach T."/>
            <person name="Drescher B."/>
            <person name="Brandt P."/>
            <person name="Bell M."/>
            <person name="Droege M."/>
            <person name="Fartmann B."/>
            <person name="Fischer H.-P."/>
            <person name="Ge Z."/>
            <person name="Hoerster A."/>
            <person name="Holland R."/>
            <person name="Klein K."/>
            <person name="Koenig J."/>
            <person name="Macko L."/>
            <person name="Mendz G.L."/>
            <person name="Nyakatura G."/>
            <person name="Schauer D.B."/>
            <person name="Shen Z."/>
            <person name="Weber J."/>
            <person name="Frosch M."/>
            <person name="Fox J.G."/>
        </authorList>
    </citation>
    <scope>NUCLEOTIDE SEQUENCE [LARGE SCALE GENOMIC DNA]</scope>
    <source>
        <strain evidence="2">ATCC 51449 / 3B1</strain>
    </source>
</reference>
<dbReference type="STRING" id="235279.HH_1822"/>
<dbReference type="HOGENOM" id="CLU_2206382_0_0_7"/>
<dbReference type="OrthoDB" id="5328151at2"/>
<dbReference type="AlphaFoldDB" id="Q7VF55"/>